<evidence type="ECO:0000256" key="1">
    <source>
        <dbReference type="SAM" id="MobiDB-lite"/>
    </source>
</evidence>
<organism evidence="2">
    <name type="scientific">freshwater metagenome</name>
    <dbReference type="NCBI Taxonomy" id="449393"/>
    <lineage>
        <taxon>unclassified sequences</taxon>
        <taxon>metagenomes</taxon>
        <taxon>ecological metagenomes</taxon>
    </lineage>
</organism>
<feature type="compositionally biased region" description="Basic residues" evidence="1">
    <location>
        <begin position="167"/>
        <end position="177"/>
    </location>
</feature>
<evidence type="ECO:0000313" key="2">
    <source>
        <dbReference type="EMBL" id="CAB4919029.1"/>
    </source>
</evidence>
<reference evidence="2" key="1">
    <citation type="submission" date="2020-05" db="EMBL/GenBank/DDBJ databases">
        <authorList>
            <person name="Chiriac C."/>
            <person name="Salcher M."/>
            <person name="Ghai R."/>
            <person name="Kavagutti S V."/>
        </authorList>
    </citation>
    <scope>NUCLEOTIDE SEQUENCE</scope>
</reference>
<feature type="region of interest" description="Disordered" evidence="1">
    <location>
        <begin position="167"/>
        <end position="188"/>
    </location>
</feature>
<gene>
    <name evidence="2" type="ORF">UFOPK3674_00421</name>
</gene>
<dbReference type="EMBL" id="CAFBMX010000002">
    <property type="protein sequence ID" value="CAB4919029.1"/>
    <property type="molecule type" value="Genomic_DNA"/>
</dbReference>
<accession>A0A6J7HT91</accession>
<protein>
    <submittedName>
        <fullName evidence="2">Unannotated protein</fullName>
    </submittedName>
</protein>
<name>A0A6J7HT91_9ZZZZ</name>
<dbReference type="AlphaFoldDB" id="A0A6J7HT91"/>
<sequence length="408" mass="42870">MRAQVGQSSIEYLALVLLLAAILGLTAVVGAGAGIPQALAVQFARGLCIVRAGDCERDRAPCVVRASTATEGLALRIAVVRLRGGRTVLRERLSDGRVRVSVIARKGLGFGVLLGGGVSVGRLSAGARLEASALMRLGAGRSWTVAGERQADLLLVRLDRRDRRVRPRVGRGGRRRAGPPPDAVLSEGGLDTGLSAGLGRVGVALAIEDLRGVRTDRRTGERTLLLRRRTDLFADASLAGITATGGVSGAEQWALVTQARGRPLDLVVTTVHGLRGGVALPAPLAALAGRAGVRLRGGGLLERERHLDLTDPQNLAVAAAFVRSLRSAAPHRTGAVPSALLRRFARAGTEHVRLYRVERAARRTTGVDAGVGVGLGLTYDRAGEELQLVGAVVRDPVVGERRRTDCTR</sequence>
<proteinExistence type="predicted"/>